<gene>
    <name evidence="2" type="ORF">LAFE_0E06524G</name>
</gene>
<dbReference type="PANTHER" id="PTHR13016:SF0">
    <property type="entry name" value="AMME SYNDROME CANDIDATE GENE 1 PROTEIN"/>
    <property type="match status" value="1"/>
</dbReference>
<dbReference type="PANTHER" id="PTHR13016">
    <property type="entry name" value="AMMECR1 HOMOLOG"/>
    <property type="match status" value="1"/>
</dbReference>
<keyword evidence="3" id="KW-1185">Reference proteome</keyword>
<evidence type="ECO:0000259" key="1">
    <source>
        <dbReference type="PROSITE" id="PS51112"/>
    </source>
</evidence>
<dbReference type="InterPro" id="IPR027485">
    <property type="entry name" value="AMMECR1_N"/>
</dbReference>
<name>A0A1G4MD96_LACFM</name>
<dbReference type="AlphaFoldDB" id="A0A1G4MD96"/>
<dbReference type="Pfam" id="PF01871">
    <property type="entry name" value="AMMECR1"/>
    <property type="match status" value="1"/>
</dbReference>
<dbReference type="OrthoDB" id="24630at2759"/>
<protein>
    <submittedName>
        <fullName evidence="2">LAFE_0E06524g1_1</fullName>
    </submittedName>
</protein>
<dbReference type="SUPFAM" id="SSF143447">
    <property type="entry name" value="AMMECR1-like"/>
    <property type="match status" value="1"/>
</dbReference>
<proteinExistence type="predicted"/>
<dbReference type="Gene3D" id="3.30.700.20">
    <property type="entry name" value="Hypothetical protein ph0010, domain 1"/>
    <property type="match status" value="1"/>
</dbReference>
<evidence type="ECO:0000313" key="3">
    <source>
        <dbReference type="Proteomes" id="UP000190831"/>
    </source>
</evidence>
<sequence>MPEEIKSSPFVFYAFYQLYKHFYGTAAPKLTFEAIKQRIFPKYHVDPSELQNKKSLFITWKKRTAKSPEHYQLRGCIGTFAKIPLLEGIERYSLIAALEDHRFPPIAPSEISSLKCSCNILQNFKVIYSGSDQKGDIYDWDIGVHGIELRFKDPQTSTILSATFLPEVMPEQGWNKKETFANLIEKAGCYEQVDSVIDNFQDFFIEVIRYEGNKSEISFDQYQTLQSLAVNTV</sequence>
<dbReference type="Proteomes" id="UP000190831">
    <property type="component" value="Chromosome E"/>
</dbReference>
<dbReference type="EMBL" id="LT598488">
    <property type="protein sequence ID" value="SCW01754.1"/>
    <property type="molecule type" value="Genomic_DNA"/>
</dbReference>
<dbReference type="InterPro" id="IPR023473">
    <property type="entry name" value="AMMECR1"/>
</dbReference>
<dbReference type="STRING" id="4955.A0A1G4MD96"/>
<dbReference type="PROSITE" id="PS51112">
    <property type="entry name" value="AMMECR1"/>
    <property type="match status" value="1"/>
</dbReference>
<dbReference type="InterPro" id="IPR036071">
    <property type="entry name" value="AMMECR1_dom_sf"/>
</dbReference>
<dbReference type="InterPro" id="IPR002733">
    <property type="entry name" value="AMMECR1_domain"/>
</dbReference>
<organism evidence="2 3">
    <name type="scientific">Lachancea fermentati</name>
    <name type="common">Zygosaccharomyces fermentati</name>
    <dbReference type="NCBI Taxonomy" id="4955"/>
    <lineage>
        <taxon>Eukaryota</taxon>
        <taxon>Fungi</taxon>
        <taxon>Dikarya</taxon>
        <taxon>Ascomycota</taxon>
        <taxon>Saccharomycotina</taxon>
        <taxon>Saccharomycetes</taxon>
        <taxon>Saccharomycetales</taxon>
        <taxon>Saccharomycetaceae</taxon>
        <taxon>Lachancea</taxon>
    </lineage>
</organism>
<evidence type="ECO:0000313" key="2">
    <source>
        <dbReference type="EMBL" id="SCW01754.1"/>
    </source>
</evidence>
<accession>A0A1G4MD96</accession>
<dbReference type="NCBIfam" id="TIGR00296">
    <property type="entry name" value="TIGR00296 family protein"/>
    <property type="match status" value="1"/>
</dbReference>
<reference evidence="3" key="1">
    <citation type="submission" date="2016-03" db="EMBL/GenBank/DDBJ databases">
        <authorList>
            <person name="Devillers H."/>
        </authorList>
    </citation>
    <scope>NUCLEOTIDE SEQUENCE [LARGE SCALE GENOMIC DNA]</scope>
</reference>
<dbReference type="OMA" id="LFITWNK"/>
<feature type="domain" description="AMMECR1" evidence="1">
    <location>
        <begin position="1"/>
        <end position="226"/>
    </location>
</feature>